<reference evidence="7 8" key="2">
    <citation type="journal article" date="2016" name="Genome Announc.">
        <title>Complete Genome Sequence of Algoriphagus sp. Strain M8-2, Isolated from a Brackish Lake.</title>
        <authorList>
            <person name="Muraguchi Y."/>
            <person name="Kushimoto K."/>
            <person name="Ohtsubo Y."/>
            <person name="Suzuki T."/>
            <person name="Dohra H."/>
            <person name="Kimbara K."/>
            <person name="Shintani M."/>
        </authorList>
    </citation>
    <scope>NUCLEOTIDE SEQUENCE [LARGE SCALE GENOMIC DNA]</scope>
    <source>
        <strain evidence="7 8">M8-2</strain>
    </source>
</reference>
<dbReference type="InterPro" id="IPR011650">
    <property type="entry name" value="Peptidase_M20_dimer"/>
</dbReference>
<evidence type="ECO:0000256" key="4">
    <source>
        <dbReference type="ARBA" id="ARBA00022833"/>
    </source>
</evidence>
<feature type="domain" description="Peptidase M20 dimerisation" evidence="6">
    <location>
        <begin position="220"/>
        <end position="308"/>
    </location>
</feature>
<comment type="cofactor">
    <cofactor evidence="1">
        <name>Zn(2+)</name>
        <dbReference type="ChEBI" id="CHEBI:29105"/>
    </cofactor>
</comment>
<evidence type="ECO:0000256" key="3">
    <source>
        <dbReference type="ARBA" id="ARBA00022801"/>
    </source>
</evidence>
<proteinExistence type="predicted"/>
<protein>
    <submittedName>
        <fullName evidence="7">Peptidase M20</fullName>
    </submittedName>
</protein>
<sequence length="430" mass="46449">MKFTLLALACFLLSFSGFAQVKTSEVSSHYRSEIQELSGKPSVQAAFAEIDRLNPQGLQELILLTEIPAPPFMETARGKKYQEMLEEAGGVQVWMDSIGNVLALRKGTVGERTVALDGHLDTVFPEGTDVKVKTKGDTLFAPGIGDNTRGLVVVLTVLRALEKAKIQTKDNILFVATVGEEGNGDLRGVKYLIDQGDVKIDSWISIDSDEPGGISNQGTGSIRYKVTVSGPGGHSWSDFGLVNPHHALGKMINYFSDAAAQFSEIAKTKTSFNVGKIGGGTSVNSIPFESWMEVDMRSEDDQSLSTMDSIFKVSMEKGLSEYNSNRKTSPVLTLQVERIGFRPSGKTPEQSPLVQRSMAAVQSFGIQPSLFIMSGNANWPISKGIPAVTLSWGGKGDNAHALDEWWLDEKGTDAIKLALLTVVAEAGLDN</sequence>
<keyword evidence="8" id="KW-1185">Reference proteome</keyword>
<dbReference type="PROSITE" id="PS00758">
    <property type="entry name" value="ARGE_DAPE_CPG2_1"/>
    <property type="match status" value="1"/>
</dbReference>
<dbReference type="Proteomes" id="UP000073816">
    <property type="component" value="Chromosome"/>
</dbReference>
<evidence type="ECO:0000259" key="6">
    <source>
        <dbReference type="Pfam" id="PF07687"/>
    </source>
</evidence>
<dbReference type="KEGG" id="alm:AO498_07545"/>
<dbReference type="EMBL" id="CP012836">
    <property type="protein sequence ID" value="AMQ56266.1"/>
    <property type="molecule type" value="Genomic_DNA"/>
</dbReference>
<evidence type="ECO:0000313" key="7">
    <source>
        <dbReference type="EMBL" id="AMQ56266.1"/>
    </source>
</evidence>
<keyword evidence="3" id="KW-0378">Hydrolase</keyword>
<dbReference type="Pfam" id="PF07687">
    <property type="entry name" value="M20_dimer"/>
    <property type="match status" value="1"/>
</dbReference>
<dbReference type="InterPro" id="IPR036264">
    <property type="entry name" value="Bact_exopeptidase_dim_dom"/>
</dbReference>
<keyword evidence="5" id="KW-0732">Signal</keyword>
<dbReference type="PANTHER" id="PTHR43808">
    <property type="entry name" value="ACETYLORNITHINE DEACETYLASE"/>
    <property type="match status" value="1"/>
</dbReference>
<dbReference type="OrthoDB" id="9783294at2"/>
<dbReference type="InterPro" id="IPR050072">
    <property type="entry name" value="Peptidase_M20A"/>
</dbReference>
<dbReference type="AlphaFoldDB" id="A0A142EMB1"/>
<dbReference type="SUPFAM" id="SSF55031">
    <property type="entry name" value="Bacterial exopeptidase dimerisation domain"/>
    <property type="match status" value="1"/>
</dbReference>
<dbReference type="GO" id="GO:0046872">
    <property type="term" value="F:metal ion binding"/>
    <property type="evidence" value="ECO:0007669"/>
    <property type="project" value="UniProtKB-KW"/>
</dbReference>
<accession>A0A142EMB1</accession>
<dbReference type="Pfam" id="PF01546">
    <property type="entry name" value="Peptidase_M20"/>
    <property type="match status" value="1"/>
</dbReference>
<dbReference type="Gene3D" id="3.30.70.360">
    <property type="match status" value="1"/>
</dbReference>
<dbReference type="GO" id="GO:0016787">
    <property type="term" value="F:hydrolase activity"/>
    <property type="evidence" value="ECO:0007669"/>
    <property type="project" value="UniProtKB-KW"/>
</dbReference>
<dbReference type="InterPro" id="IPR001261">
    <property type="entry name" value="ArgE/DapE_CS"/>
</dbReference>
<keyword evidence="2" id="KW-0479">Metal-binding</keyword>
<gene>
    <name evidence="7" type="ORF">AO498_07545</name>
</gene>
<feature type="chain" id="PRO_5007494463" evidence="5">
    <location>
        <begin position="20"/>
        <end position="430"/>
    </location>
</feature>
<dbReference type="RefSeq" id="WP_067545480.1">
    <property type="nucleotide sequence ID" value="NZ_CP012836.1"/>
</dbReference>
<keyword evidence="4" id="KW-0862">Zinc</keyword>
<name>A0A142EMB1_9BACT</name>
<organism evidence="7 8">
    <name type="scientific">Algoriphagus sanaruensis</name>
    <dbReference type="NCBI Taxonomy" id="1727163"/>
    <lineage>
        <taxon>Bacteria</taxon>
        <taxon>Pseudomonadati</taxon>
        <taxon>Bacteroidota</taxon>
        <taxon>Cytophagia</taxon>
        <taxon>Cytophagales</taxon>
        <taxon>Cyclobacteriaceae</taxon>
        <taxon>Algoriphagus</taxon>
    </lineage>
</organism>
<evidence type="ECO:0000256" key="5">
    <source>
        <dbReference type="SAM" id="SignalP"/>
    </source>
</evidence>
<dbReference type="InterPro" id="IPR002933">
    <property type="entry name" value="Peptidase_M20"/>
</dbReference>
<feature type="signal peptide" evidence="5">
    <location>
        <begin position="1"/>
        <end position="19"/>
    </location>
</feature>
<evidence type="ECO:0000313" key="8">
    <source>
        <dbReference type="Proteomes" id="UP000073816"/>
    </source>
</evidence>
<evidence type="ECO:0000256" key="2">
    <source>
        <dbReference type="ARBA" id="ARBA00022723"/>
    </source>
</evidence>
<dbReference type="PATRIC" id="fig|1727163.4.peg.1569"/>
<dbReference type="STRING" id="1727163.AO498_07545"/>
<reference evidence="8" key="1">
    <citation type="submission" date="2015-09" db="EMBL/GenBank/DDBJ databases">
        <title>Complete sequence of Algoriphagus sp. M8-2.</title>
        <authorList>
            <person name="Shintani M."/>
        </authorList>
    </citation>
    <scope>NUCLEOTIDE SEQUENCE [LARGE SCALE GENOMIC DNA]</scope>
    <source>
        <strain evidence="8">M8-2</strain>
    </source>
</reference>
<dbReference type="Gene3D" id="3.40.630.10">
    <property type="entry name" value="Zn peptidases"/>
    <property type="match status" value="1"/>
</dbReference>
<dbReference type="PANTHER" id="PTHR43808:SF17">
    <property type="entry name" value="PEPTIDASE M20"/>
    <property type="match status" value="1"/>
</dbReference>
<dbReference type="SUPFAM" id="SSF53187">
    <property type="entry name" value="Zn-dependent exopeptidases"/>
    <property type="match status" value="1"/>
</dbReference>
<evidence type="ECO:0000256" key="1">
    <source>
        <dbReference type="ARBA" id="ARBA00001947"/>
    </source>
</evidence>